<feature type="signal peptide" evidence="2">
    <location>
        <begin position="1"/>
        <end position="26"/>
    </location>
</feature>
<dbReference type="KEGG" id="pnp:IJ22_11130"/>
<gene>
    <name evidence="3" type="ORF">IJ22_11130</name>
</gene>
<keyword evidence="4" id="KW-1185">Reference proteome</keyword>
<dbReference type="STRING" id="162209.IJ22_11130"/>
<accession>A0A0U2UHY0</accession>
<dbReference type="RefSeq" id="WP_062407793.1">
    <property type="nucleotide sequence ID" value="NZ_CP013652.1"/>
</dbReference>
<evidence type="ECO:0000313" key="4">
    <source>
        <dbReference type="Proteomes" id="UP000061660"/>
    </source>
</evidence>
<protein>
    <recommendedName>
        <fullName evidence="5">LysM domain-containing protein</fullName>
    </recommendedName>
</protein>
<evidence type="ECO:0000313" key="3">
    <source>
        <dbReference type="EMBL" id="ALS21489.1"/>
    </source>
</evidence>
<feature type="region of interest" description="Disordered" evidence="1">
    <location>
        <begin position="36"/>
        <end position="68"/>
    </location>
</feature>
<reference evidence="3 4" key="2">
    <citation type="journal article" date="2016" name="Genome Announc.">
        <title>Complete Genome Sequences of Two Interactive Moderate Thermophiles, Paenibacillus napthalenovorans 32O-Y and Paenibacillus sp. 32O-W.</title>
        <authorList>
            <person name="Butler R.R.III."/>
            <person name="Wang J."/>
            <person name="Stark B.C."/>
            <person name="Pombert J.F."/>
        </authorList>
    </citation>
    <scope>NUCLEOTIDE SEQUENCE [LARGE SCALE GENOMIC DNA]</scope>
    <source>
        <strain evidence="3 4">32O-Y</strain>
    </source>
</reference>
<dbReference type="PATRIC" id="fig|162209.4.peg.1187"/>
<evidence type="ECO:0008006" key="5">
    <source>
        <dbReference type="Google" id="ProtNLM"/>
    </source>
</evidence>
<proteinExistence type="predicted"/>
<dbReference type="Proteomes" id="UP000061660">
    <property type="component" value="Chromosome"/>
</dbReference>
<feature type="chain" id="PRO_5038553491" description="LysM domain-containing protein" evidence="2">
    <location>
        <begin position="27"/>
        <end position="242"/>
    </location>
</feature>
<keyword evidence="2" id="KW-0732">Signal</keyword>
<evidence type="ECO:0000256" key="1">
    <source>
        <dbReference type="SAM" id="MobiDB-lite"/>
    </source>
</evidence>
<name>A0A0U2UHY0_9BACL</name>
<dbReference type="EMBL" id="CP013652">
    <property type="protein sequence ID" value="ALS21489.1"/>
    <property type="molecule type" value="Genomic_DNA"/>
</dbReference>
<sequence length="242" mass="26342" precursor="true">MKQTYAKKMIVSSLTLALVLCGGALYGTKQSVRAETPDAAVQSQGSTDKPAEDKKCANKGGQARGIHSKSMPIFEEAAAILGMDKETLKQSLKDKTLAQLAAEKKISEADLIAKLQAERTKKIDEALASGKLTAEKAEKLKQKMGEHLKFMVNHKLNGEGKFRMHGGKHHMILPAKDKLAGILGISEDELKAQLKAGKSLAEIAQSKGITKEQLIGKIKDEMTPWIEKMVDRKHAVGDKKTE</sequence>
<reference evidence="4" key="1">
    <citation type="submission" date="2015-12" db="EMBL/GenBank/DDBJ databases">
        <title>Complete genome sequences of two moderately thermophilic Paenibacillus species.</title>
        <authorList>
            <person name="Butler R.III."/>
            <person name="Wang J."/>
            <person name="Stark B.C."/>
            <person name="Pombert J.-F."/>
        </authorList>
    </citation>
    <scope>NUCLEOTIDE SEQUENCE [LARGE SCALE GENOMIC DNA]</scope>
    <source>
        <strain evidence="4">32O-Y</strain>
    </source>
</reference>
<dbReference type="OrthoDB" id="2375390at2"/>
<organism evidence="3 4">
    <name type="scientific">Paenibacillus naphthalenovorans</name>
    <dbReference type="NCBI Taxonomy" id="162209"/>
    <lineage>
        <taxon>Bacteria</taxon>
        <taxon>Bacillati</taxon>
        <taxon>Bacillota</taxon>
        <taxon>Bacilli</taxon>
        <taxon>Bacillales</taxon>
        <taxon>Paenibacillaceae</taxon>
        <taxon>Paenibacillus</taxon>
    </lineage>
</organism>
<evidence type="ECO:0000256" key="2">
    <source>
        <dbReference type="SAM" id="SignalP"/>
    </source>
</evidence>
<dbReference type="AlphaFoldDB" id="A0A0U2UHY0"/>